<feature type="non-terminal residue" evidence="1">
    <location>
        <position position="1"/>
    </location>
</feature>
<comment type="caution">
    <text evidence="1">The sequence shown here is derived from an EMBL/GenBank/DDBJ whole genome shotgun (WGS) entry which is preliminary data.</text>
</comment>
<proteinExistence type="predicted"/>
<gene>
    <name evidence="1" type="ORF">NPIL_326901</name>
</gene>
<dbReference type="Proteomes" id="UP000887013">
    <property type="component" value="Unassembled WGS sequence"/>
</dbReference>
<name>A0A8X6QCT0_NEPPI</name>
<dbReference type="AlphaFoldDB" id="A0A8X6QCT0"/>
<dbReference type="EMBL" id="BMAW01030894">
    <property type="protein sequence ID" value="GFU18532.1"/>
    <property type="molecule type" value="Genomic_DNA"/>
</dbReference>
<feature type="non-terminal residue" evidence="1">
    <location>
        <position position="56"/>
    </location>
</feature>
<organism evidence="1 2">
    <name type="scientific">Nephila pilipes</name>
    <name type="common">Giant wood spider</name>
    <name type="synonym">Nephila maculata</name>
    <dbReference type="NCBI Taxonomy" id="299642"/>
    <lineage>
        <taxon>Eukaryota</taxon>
        <taxon>Metazoa</taxon>
        <taxon>Ecdysozoa</taxon>
        <taxon>Arthropoda</taxon>
        <taxon>Chelicerata</taxon>
        <taxon>Arachnida</taxon>
        <taxon>Araneae</taxon>
        <taxon>Araneomorphae</taxon>
        <taxon>Entelegynae</taxon>
        <taxon>Araneoidea</taxon>
        <taxon>Nephilidae</taxon>
        <taxon>Nephila</taxon>
    </lineage>
</organism>
<accession>A0A8X6QCT0</accession>
<keyword evidence="2" id="KW-1185">Reference proteome</keyword>
<protein>
    <submittedName>
        <fullName evidence="1">Uncharacterized protein</fullName>
    </submittedName>
</protein>
<evidence type="ECO:0000313" key="1">
    <source>
        <dbReference type="EMBL" id="GFU18532.1"/>
    </source>
</evidence>
<sequence>AKKLKTLPGECCPKCVHDCSVNREKLGIINDTDECVAEDLKTSSSKNCVSIPGSKE</sequence>
<evidence type="ECO:0000313" key="2">
    <source>
        <dbReference type="Proteomes" id="UP000887013"/>
    </source>
</evidence>
<reference evidence="1" key="1">
    <citation type="submission" date="2020-08" db="EMBL/GenBank/DDBJ databases">
        <title>Multicomponent nature underlies the extraordinary mechanical properties of spider dragline silk.</title>
        <authorList>
            <person name="Kono N."/>
            <person name="Nakamura H."/>
            <person name="Mori M."/>
            <person name="Yoshida Y."/>
            <person name="Ohtoshi R."/>
            <person name="Malay A.D."/>
            <person name="Moran D.A.P."/>
            <person name="Tomita M."/>
            <person name="Numata K."/>
            <person name="Arakawa K."/>
        </authorList>
    </citation>
    <scope>NUCLEOTIDE SEQUENCE</scope>
</reference>